<dbReference type="AlphaFoldDB" id="A0A0A9DV23"/>
<reference evidence="2" key="2">
    <citation type="journal article" date="2015" name="Data Brief">
        <title>Shoot transcriptome of the giant reed, Arundo donax.</title>
        <authorList>
            <person name="Barrero R.A."/>
            <person name="Guerrero F.D."/>
            <person name="Moolhuijzen P."/>
            <person name="Goolsby J.A."/>
            <person name="Tidwell J."/>
            <person name="Bellgard S.E."/>
            <person name="Bellgard M.I."/>
        </authorList>
    </citation>
    <scope>NUCLEOTIDE SEQUENCE</scope>
    <source>
        <tissue evidence="2">Shoot tissue taken approximately 20 cm above the soil surface</tissue>
    </source>
</reference>
<keyword evidence="1" id="KW-1133">Transmembrane helix</keyword>
<keyword evidence="1" id="KW-0812">Transmembrane</keyword>
<proteinExistence type="predicted"/>
<sequence>MADLLWRHRIWYHLLLLPYFVLILYNQESYFGFCNLIYEFDSWSGIAESYFFFY</sequence>
<evidence type="ECO:0000256" key="1">
    <source>
        <dbReference type="SAM" id="Phobius"/>
    </source>
</evidence>
<evidence type="ECO:0000313" key="2">
    <source>
        <dbReference type="EMBL" id="JAD92444.1"/>
    </source>
</evidence>
<protein>
    <submittedName>
        <fullName evidence="2">Uncharacterized protein</fullName>
    </submittedName>
</protein>
<keyword evidence="1" id="KW-0472">Membrane</keyword>
<organism evidence="2">
    <name type="scientific">Arundo donax</name>
    <name type="common">Giant reed</name>
    <name type="synonym">Donax arundinaceus</name>
    <dbReference type="NCBI Taxonomy" id="35708"/>
    <lineage>
        <taxon>Eukaryota</taxon>
        <taxon>Viridiplantae</taxon>
        <taxon>Streptophyta</taxon>
        <taxon>Embryophyta</taxon>
        <taxon>Tracheophyta</taxon>
        <taxon>Spermatophyta</taxon>
        <taxon>Magnoliopsida</taxon>
        <taxon>Liliopsida</taxon>
        <taxon>Poales</taxon>
        <taxon>Poaceae</taxon>
        <taxon>PACMAD clade</taxon>
        <taxon>Arundinoideae</taxon>
        <taxon>Arundineae</taxon>
        <taxon>Arundo</taxon>
    </lineage>
</organism>
<feature type="transmembrane region" description="Helical" evidence="1">
    <location>
        <begin position="6"/>
        <end position="25"/>
    </location>
</feature>
<accession>A0A0A9DV23</accession>
<reference evidence="2" key="1">
    <citation type="submission" date="2014-09" db="EMBL/GenBank/DDBJ databases">
        <authorList>
            <person name="Magalhaes I.L.F."/>
            <person name="Oliveira U."/>
            <person name="Santos F.R."/>
            <person name="Vidigal T.H.D.A."/>
            <person name="Brescovit A.D."/>
            <person name="Santos A.J."/>
        </authorList>
    </citation>
    <scope>NUCLEOTIDE SEQUENCE</scope>
    <source>
        <tissue evidence="2">Shoot tissue taken approximately 20 cm above the soil surface</tissue>
    </source>
</reference>
<dbReference type="EMBL" id="GBRH01205451">
    <property type="protein sequence ID" value="JAD92444.1"/>
    <property type="molecule type" value="Transcribed_RNA"/>
</dbReference>
<name>A0A0A9DV23_ARUDO</name>